<accession>A0A9J6B0R6</accession>
<reference evidence="1 2" key="1">
    <citation type="submission" date="2020-09" db="EMBL/GenBank/DDBJ databases">
        <title>De no assembly of potato wild relative species, Solanum commersonii.</title>
        <authorList>
            <person name="Cho K."/>
        </authorList>
    </citation>
    <scope>NUCLEOTIDE SEQUENCE [LARGE SCALE GENOMIC DNA]</scope>
    <source>
        <strain evidence="1">LZ3.2</strain>
        <tissue evidence="1">Leaf</tissue>
    </source>
</reference>
<evidence type="ECO:0000313" key="1">
    <source>
        <dbReference type="EMBL" id="KAG5630138.1"/>
    </source>
</evidence>
<comment type="caution">
    <text evidence="1">The sequence shown here is derived from an EMBL/GenBank/DDBJ whole genome shotgun (WGS) entry which is preliminary data.</text>
</comment>
<organism evidence="1 2">
    <name type="scientific">Solanum commersonii</name>
    <name type="common">Commerson's wild potato</name>
    <name type="synonym">Commerson's nightshade</name>
    <dbReference type="NCBI Taxonomy" id="4109"/>
    <lineage>
        <taxon>Eukaryota</taxon>
        <taxon>Viridiplantae</taxon>
        <taxon>Streptophyta</taxon>
        <taxon>Embryophyta</taxon>
        <taxon>Tracheophyta</taxon>
        <taxon>Spermatophyta</taxon>
        <taxon>Magnoliopsida</taxon>
        <taxon>eudicotyledons</taxon>
        <taxon>Gunneridae</taxon>
        <taxon>Pentapetalae</taxon>
        <taxon>asterids</taxon>
        <taxon>lamiids</taxon>
        <taxon>Solanales</taxon>
        <taxon>Solanaceae</taxon>
        <taxon>Solanoideae</taxon>
        <taxon>Solaneae</taxon>
        <taxon>Solanum</taxon>
    </lineage>
</organism>
<dbReference type="AlphaFoldDB" id="A0A9J6B0R6"/>
<dbReference type="EMBL" id="JACXVP010000001">
    <property type="protein sequence ID" value="KAG5630138.1"/>
    <property type="molecule type" value="Genomic_DNA"/>
</dbReference>
<proteinExistence type="predicted"/>
<name>A0A9J6B0R6_SOLCO</name>
<feature type="non-terminal residue" evidence="1">
    <location>
        <position position="1"/>
    </location>
</feature>
<evidence type="ECO:0000313" key="2">
    <source>
        <dbReference type="Proteomes" id="UP000824120"/>
    </source>
</evidence>
<dbReference type="Proteomes" id="UP000824120">
    <property type="component" value="Chromosome 1"/>
</dbReference>
<gene>
    <name evidence="1" type="ORF">H5410_001855</name>
</gene>
<keyword evidence="2" id="KW-1185">Reference proteome</keyword>
<sequence length="63" mass="7417">DNVDLLEMSLIFEIVGQHFIVLKCPQKIMILISFEHVTSSWWSLNLTRMPSHLDTWYELGPKD</sequence>
<protein>
    <submittedName>
        <fullName evidence="1">Uncharacterized protein</fullName>
    </submittedName>
</protein>